<name>A0A0C1MSI4_9RICK</name>
<organism evidence="2 3">
    <name type="scientific">Candidatus Jidaibacter acanthamoebae</name>
    <dbReference type="NCBI Taxonomy" id="86105"/>
    <lineage>
        <taxon>Bacteria</taxon>
        <taxon>Pseudomonadati</taxon>
        <taxon>Pseudomonadota</taxon>
        <taxon>Alphaproteobacteria</taxon>
        <taxon>Rickettsiales</taxon>
        <taxon>Candidatus Midichloriaceae</taxon>
        <taxon>Candidatus Jidaibacter</taxon>
    </lineage>
</organism>
<keyword evidence="1" id="KW-0812">Transmembrane</keyword>
<comment type="caution">
    <text evidence="2">The sequence shown here is derived from an EMBL/GenBank/DDBJ whole genome shotgun (WGS) entry which is preliminary data.</text>
</comment>
<evidence type="ECO:0000313" key="3">
    <source>
        <dbReference type="Proteomes" id="UP000031258"/>
    </source>
</evidence>
<dbReference type="Proteomes" id="UP000031258">
    <property type="component" value="Unassembled WGS sequence"/>
</dbReference>
<feature type="transmembrane region" description="Helical" evidence="1">
    <location>
        <begin position="172"/>
        <end position="189"/>
    </location>
</feature>
<proteinExistence type="predicted"/>
<evidence type="ECO:0008006" key="4">
    <source>
        <dbReference type="Google" id="ProtNLM"/>
    </source>
</evidence>
<feature type="transmembrane region" description="Helical" evidence="1">
    <location>
        <begin position="424"/>
        <end position="444"/>
    </location>
</feature>
<gene>
    <name evidence="2" type="ORF">NF27_EY00880</name>
</gene>
<keyword evidence="1" id="KW-1133">Transmembrane helix</keyword>
<protein>
    <recommendedName>
        <fullName evidence="4">Glycosyltransferase RgtA/B/C/D-like domain-containing protein</fullName>
    </recommendedName>
</protein>
<dbReference type="AlphaFoldDB" id="A0A0C1MSI4"/>
<reference evidence="2 3" key="1">
    <citation type="submission" date="2014-11" db="EMBL/GenBank/DDBJ databases">
        <title>A Rickettsiales Symbiont of Amoebae With Ancient Features.</title>
        <authorList>
            <person name="Schulz F."/>
            <person name="Martijn J."/>
            <person name="Wascher F."/>
            <person name="Kostanjsek R."/>
            <person name="Ettema T.J."/>
            <person name="Horn M."/>
        </authorList>
    </citation>
    <scope>NUCLEOTIDE SEQUENCE [LARGE SCALE GENOMIC DNA]</scope>
    <source>
        <strain evidence="2 3">UWC36</strain>
    </source>
</reference>
<feature type="transmembrane region" description="Helical" evidence="1">
    <location>
        <begin position="195"/>
        <end position="212"/>
    </location>
</feature>
<feature type="transmembrane region" description="Helical" evidence="1">
    <location>
        <begin position="289"/>
        <end position="311"/>
    </location>
</feature>
<feature type="transmembrane region" description="Helical" evidence="1">
    <location>
        <begin position="385"/>
        <end position="404"/>
    </location>
</feature>
<feature type="transmembrane region" description="Helical" evidence="1">
    <location>
        <begin position="7"/>
        <end position="26"/>
    </location>
</feature>
<feature type="transmembrane region" description="Helical" evidence="1">
    <location>
        <begin position="32"/>
        <end position="53"/>
    </location>
</feature>
<feature type="transmembrane region" description="Helical" evidence="1">
    <location>
        <begin position="60"/>
        <end position="78"/>
    </location>
</feature>
<dbReference type="EMBL" id="JSWE01000124">
    <property type="protein sequence ID" value="KIE04992.1"/>
    <property type="molecule type" value="Genomic_DNA"/>
</dbReference>
<feature type="transmembrane region" description="Helical" evidence="1">
    <location>
        <begin position="262"/>
        <end position="282"/>
    </location>
</feature>
<dbReference type="STRING" id="86105.NF27_EY00880"/>
<feature type="transmembrane region" description="Helical" evidence="1">
    <location>
        <begin position="351"/>
        <end position="373"/>
    </location>
</feature>
<keyword evidence="1" id="KW-0472">Membrane</keyword>
<keyword evidence="3" id="KW-1185">Reference proteome</keyword>
<feature type="transmembrane region" description="Helical" evidence="1">
    <location>
        <begin position="456"/>
        <end position="475"/>
    </location>
</feature>
<feature type="transmembrane region" description="Helical" evidence="1">
    <location>
        <begin position="90"/>
        <end position="107"/>
    </location>
</feature>
<evidence type="ECO:0000313" key="2">
    <source>
        <dbReference type="EMBL" id="KIE04992.1"/>
    </source>
</evidence>
<sequence>MTLKVNFLNMMLLLLILCLLGYFIYFKNKFNLSYSVAIPLSSSLIVSLLYISALLRILDFTVYFIYILGAVLFIYYIINNFTDKKLLTEFFSYDLLFLLVAIGIYYVRITPSYYISWDDFTHWGTAAKEIHLYKGLHTVSDLTSLYPIHFNYTRIPALFCYFITKSIGYTEGNNMFAMGLLCMLFSSTVLVRRSMLQSALLFFSVLAAAILYTPILRSLYIDGIVGIAFGAVIAIYMQENNKDKALLCLLPLLFLLPNIKEVGFWLAYAAAITISTHFVSNYKLKKHNIILLLFLFILPYISHKLWATYLLNFGIISPHSSFSLAKYAETLLNVFSSEQNKAVLLMFGKSIIGFALKEGSLVIYTLLALLLYLQRKYKITFSYFLNLNIALLLTFVLYLSFRLFLYLKSYTIEEALRAASYLRYYASFAIVFAFVIATYIKMIFEQLPHKKTKDFNKLIIILTIIFFSTICSNLYKRPPHYLNNDRQLTSSIAQDLSIIKQKDKNTKIMTIYNNLTFFHCVQITYELSPHNPYSELLSCVEQTAHFWPDSYKLDENFTIDFDMFNDKSSNKKNPEKYDVLYITSLDDNSERIIAKALGLKEVKDKAFIKINGKFTPYKTEKLISSP</sequence>
<evidence type="ECO:0000256" key="1">
    <source>
        <dbReference type="SAM" id="Phobius"/>
    </source>
</evidence>
<accession>A0A0C1MSI4</accession>